<gene>
    <name evidence="1" type="ORF">RUM43_009565</name>
</gene>
<reference evidence="1 2" key="1">
    <citation type="submission" date="2023-10" db="EMBL/GenBank/DDBJ databases">
        <title>Genomes of two closely related lineages of the louse Polyplax serrata with different host specificities.</title>
        <authorList>
            <person name="Martinu J."/>
            <person name="Tarabai H."/>
            <person name="Stefka J."/>
            <person name="Hypsa V."/>
        </authorList>
    </citation>
    <scope>NUCLEOTIDE SEQUENCE [LARGE SCALE GENOMIC DNA]</scope>
    <source>
        <strain evidence="1">HR10_N</strain>
    </source>
</reference>
<accession>A0AAN8PAY3</accession>
<sequence length="101" mass="11277">MAETLEKSVCSSPTYVTYLGEEKGKKCETKGRETEIVSKVQDKRSGFIMREGFSGCNFDFLISRGCFVRSSKIGTNVGANVLFTRGRNHIQTVISLESGWR</sequence>
<protein>
    <submittedName>
        <fullName evidence="1">Uncharacterized protein</fullName>
    </submittedName>
</protein>
<comment type="caution">
    <text evidence="1">The sequence shown here is derived from an EMBL/GenBank/DDBJ whole genome shotgun (WGS) entry which is preliminary data.</text>
</comment>
<evidence type="ECO:0000313" key="1">
    <source>
        <dbReference type="EMBL" id="KAK6623713.1"/>
    </source>
</evidence>
<proteinExistence type="predicted"/>
<dbReference type="EMBL" id="JAWJWE010000038">
    <property type="protein sequence ID" value="KAK6623713.1"/>
    <property type="molecule type" value="Genomic_DNA"/>
</dbReference>
<name>A0AAN8PAY3_POLSC</name>
<dbReference type="Proteomes" id="UP001372834">
    <property type="component" value="Unassembled WGS sequence"/>
</dbReference>
<evidence type="ECO:0000313" key="2">
    <source>
        <dbReference type="Proteomes" id="UP001372834"/>
    </source>
</evidence>
<organism evidence="1 2">
    <name type="scientific">Polyplax serrata</name>
    <name type="common">Common mouse louse</name>
    <dbReference type="NCBI Taxonomy" id="468196"/>
    <lineage>
        <taxon>Eukaryota</taxon>
        <taxon>Metazoa</taxon>
        <taxon>Ecdysozoa</taxon>
        <taxon>Arthropoda</taxon>
        <taxon>Hexapoda</taxon>
        <taxon>Insecta</taxon>
        <taxon>Pterygota</taxon>
        <taxon>Neoptera</taxon>
        <taxon>Paraneoptera</taxon>
        <taxon>Psocodea</taxon>
        <taxon>Troctomorpha</taxon>
        <taxon>Phthiraptera</taxon>
        <taxon>Anoplura</taxon>
        <taxon>Polyplacidae</taxon>
        <taxon>Polyplax</taxon>
    </lineage>
</organism>
<dbReference type="AlphaFoldDB" id="A0AAN8PAY3"/>